<gene>
    <name evidence="1" type="ORF">MKW98_026378</name>
</gene>
<dbReference type="Proteomes" id="UP001202328">
    <property type="component" value="Unassembled WGS sequence"/>
</dbReference>
<dbReference type="EMBL" id="JAJJMB010009088">
    <property type="protein sequence ID" value="KAI3916636.1"/>
    <property type="molecule type" value="Genomic_DNA"/>
</dbReference>
<protein>
    <submittedName>
        <fullName evidence="1">Uncharacterized protein</fullName>
    </submittedName>
</protein>
<reference evidence="1" key="1">
    <citation type="submission" date="2022-04" db="EMBL/GenBank/DDBJ databases">
        <title>A functionally conserved STORR gene fusion in Papaver species that diverged 16.8 million years ago.</title>
        <authorList>
            <person name="Catania T."/>
        </authorList>
    </citation>
    <scope>NUCLEOTIDE SEQUENCE</scope>
    <source>
        <strain evidence="1">S-188037</strain>
    </source>
</reference>
<proteinExistence type="predicted"/>
<feature type="non-terminal residue" evidence="1">
    <location>
        <position position="1"/>
    </location>
</feature>
<sequence>SKANVNSMYNFFNEHQNHNNTVQVLENFPVHYEPSRYVPYDLYIGQPLKNCQVSHFLFRLILS</sequence>
<evidence type="ECO:0000313" key="1">
    <source>
        <dbReference type="EMBL" id="KAI3916636.1"/>
    </source>
</evidence>
<dbReference type="AlphaFoldDB" id="A0AAD4SP23"/>
<keyword evidence="2" id="KW-1185">Reference proteome</keyword>
<organism evidence="1 2">
    <name type="scientific">Papaver atlanticum</name>
    <dbReference type="NCBI Taxonomy" id="357466"/>
    <lineage>
        <taxon>Eukaryota</taxon>
        <taxon>Viridiplantae</taxon>
        <taxon>Streptophyta</taxon>
        <taxon>Embryophyta</taxon>
        <taxon>Tracheophyta</taxon>
        <taxon>Spermatophyta</taxon>
        <taxon>Magnoliopsida</taxon>
        <taxon>Ranunculales</taxon>
        <taxon>Papaveraceae</taxon>
        <taxon>Papaveroideae</taxon>
        <taxon>Papaver</taxon>
    </lineage>
</organism>
<evidence type="ECO:0000313" key="2">
    <source>
        <dbReference type="Proteomes" id="UP001202328"/>
    </source>
</evidence>
<name>A0AAD4SP23_9MAGN</name>
<comment type="caution">
    <text evidence="1">The sequence shown here is derived from an EMBL/GenBank/DDBJ whole genome shotgun (WGS) entry which is preliminary data.</text>
</comment>
<accession>A0AAD4SP23</accession>